<dbReference type="EMBL" id="BAAANO010000024">
    <property type="protein sequence ID" value="GAA2011886.1"/>
    <property type="molecule type" value="Genomic_DNA"/>
</dbReference>
<protein>
    <recommendedName>
        <fullName evidence="7">TRAP-type C4-dicarboxylate transport system, substrate-binding protein</fullName>
    </recommendedName>
</protein>
<organism evidence="5 6">
    <name type="scientific">Brevibacterium samyangense</name>
    <dbReference type="NCBI Taxonomy" id="366888"/>
    <lineage>
        <taxon>Bacteria</taxon>
        <taxon>Bacillati</taxon>
        <taxon>Actinomycetota</taxon>
        <taxon>Actinomycetes</taxon>
        <taxon>Micrococcales</taxon>
        <taxon>Brevibacteriaceae</taxon>
        <taxon>Brevibacterium</taxon>
    </lineage>
</organism>
<sequence>MSPENHVRSTSEHPASPSPTHGPRRLRSVLGVGASAALALLLVGCAGSAGGGAGGGGQSGGEGFAFGAPQEEVDALIADLEPVTLVFQPGASGPNSPTAQNANKLIEAIETRSGGKIDVQPAWGQSIAPHAEVEDALVDGRIDLAFEAAVYFPEEFPVMDAYNKITQYSPASPMAGEAINQAIMAEWGWNSEELLEEFESKGLTPLSALMVSGDYWTACTSPGSSLDDWSGRIIRIAGSAHAAIVPALGASPVSLEYPETFEALERSTVDCTFVQPQVAGSTGIMTAAPHLAHFANARMTGSATAAHLLGSKWETLPLAYQQIIFDASLDEFEGNILNTVDAGLQAVVDAKSSGGTITEFDPEAERTISEVQDQLVQDLIDEGRLPEDVIEQMTALSDKWEGIVQEDLGITDGGTLEDFDEWYAPGDIDFRPYAERVFDEVILPHRPE</sequence>
<reference evidence="6" key="1">
    <citation type="journal article" date="2019" name="Int. J. Syst. Evol. Microbiol.">
        <title>The Global Catalogue of Microorganisms (GCM) 10K type strain sequencing project: providing services to taxonomists for standard genome sequencing and annotation.</title>
        <authorList>
            <consortium name="The Broad Institute Genomics Platform"/>
            <consortium name="The Broad Institute Genome Sequencing Center for Infectious Disease"/>
            <person name="Wu L."/>
            <person name="Ma J."/>
        </authorList>
    </citation>
    <scope>NUCLEOTIDE SEQUENCE [LARGE SCALE GENOMIC DNA]</scope>
    <source>
        <strain evidence="6">JCM 14546</strain>
    </source>
</reference>
<comment type="caution">
    <text evidence="5">The sequence shown here is derived from an EMBL/GenBank/DDBJ whole genome shotgun (WGS) entry which is preliminary data.</text>
</comment>
<evidence type="ECO:0000256" key="3">
    <source>
        <dbReference type="ARBA" id="ARBA00022729"/>
    </source>
</evidence>
<accession>A0ABN2TJP9</accession>
<dbReference type="NCBIfam" id="NF037995">
    <property type="entry name" value="TRAP_S1"/>
    <property type="match status" value="1"/>
</dbReference>
<dbReference type="Gene3D" id="3.40.190.170">
    <property type="entry name" value="Bacterial extracellular solute-binding protein, family 7"/>
    <property type="match status" value="1"/>
</dbReference>
<keyword evidence="2" id="KW-0813">Transport</keyword>
<feature type="region of interest" description="Disordered" evidence="4">
    <location>
        <begin position="1"/>
        <end position="26"/>
    </location>
</feature>
<dbReference type="PANTHER" id="PTHR33376:SF7">
    <property type="entry name" value="C4-DICARBOXYLATE-BINDING PROTEIN DCTB"/>
    <property type="match status" value="1"/>
</dbReference>
<name>A0ABN2TJP9_9MICO</name>
<comment type="similarity">
    <text evidence="1">Belongs to the bacterial solute-binding protein 7 family.</text>
</comment>
<evidence type="ECO:0000256" key="1">
    <source>
        <dbReference type="ARBA" id="ARBA00009023"/>
    </source>
</evidence>
<dbReference type="InterPro" id="IPR018389">
    <property type="entry name" value="DctP_fam"/>
</dbReference>
<evidence type="ECO:0000256" key="4">
    <source>
        <dbReference type="SAM" id="MobiDB-lite"/>
    </source>
</evidence>
<feature type="compositionally biased region" description="Basic and acidic residues" evidence="4">
    <location>
        <begin position="1"/>
        <end position="11"/>
    </location>
</feature>
<evidence type="ECO:0000313" key="5">
    <source>
        <dbReference type="EMBL" id="GAA2011886.1"/>
    </source>
</evidence>
<keyword evidence="6" id="KW-1185">Reference proteome</keyword>
<dbReference type="InterPro" id="IPR038404">
    <property type="entry name" value="TRAP_DctP_sf"/>
</dbReference>
<evidence type="ECO:0000313" key="6">
    <source>
        <dbReference type="Proteomes" id="UP001500755"/>
    </source>
</evidence>
<evidence type="ECO:0000256" key="2">
    <source>
        <dbReference type="ARBA" id="ARBA00022448"/>
    </source>
</evidence>
<proteinExistence type="inferred from homology"/>
<dbReference type="PANTHER" id="PTHR33376">
    <property type="match status" value="1"/>
</dbReference>
<gene>
    <name evidence="5" type="ORF">GCM10009755_24110</name>
</gene>
<keyword evidence="3" id="KW-0732">Signal</keyword>
<evidence type="ECO:0008006" key="7">
    <source>
        <dbReference type="Google" id="ProtNLM"/>
    </source>
</evidence>
<dbReference type="Proteomes" id="UP001500755">
    <property type="component" value="Unassembled WGS sequence"/>
</dbReference>
<dbReference type="Pfam" id="PF03480">
    <property type="entry name" value="DctP"/>
    <property type="match status" value="1"/>
</dbReference>